<evidence type="ECO:0000313" key="5">
    <source>
        <dbReference type="EMBL" id="RBP08553.1"/>
    </source>
</evidence>
<evidence type="ECO:0000313" key="6">
    <source>
        <dbReference type="Proteomes" id="UP000253529"/>
    </source>
</evidence>
<proteinExistence type="inferred from homology"/>
<dbReference type="InterPro" id="IPR002347">
    <property type="entry name" value="SDR_fam"/>
</dbReference>
<feature type="domain" description="Ketoreductase" evidence="4">
    <location>
        <begin position="7"/>
        <end position="192"/>
    </location>
</feature>
<dbReference type="PANTHER" id="PTHR43976:SF16">
    <property type="entry name" value="SHORT-CHAIN DEHYDROGENASE_REDUCTASE FAMILY PROTEIN"/>
    <property type="match status" value="1"/>
</dbReference>
<dbReference type="OrthoDB" id="9793825at2"/>
<dbReference type="AlphaFoldDB" id="A0A366F1L3"/>
<dbReference type="Gene3D" id="3.40.50.720">
    <property type="entry name" value="NAD(P)-binding Rossmann-like Domain"/>
    <property type="match status" value="1"/>
</dbReference>
<dbReference type="RefSeq" id="WP_113891136.1">
    <property type="nucleotide sequence ID" value="NZ_QNRK01000025.1"/>
</dbReference>
<dbReference type="Pfam" id="PF00106">
    <property type="entry name" value="adh_short"/>
    <property type="match status" value="1"/>
</dbReference>
<dbReference type="PRINTS" id="PR00081">
    <property type="entry name" value="GDHRDH"/>
</dbReference>
<keyword evidence="6" id="KW-1185">Reference proteome</keyword>
<comment type="caution">
    <text evidence="5">The sequence shown here is derived from an EMBL/GenBank/DDBJ whole genome shotgun (WGS) entry which is preliminary data.</text>
</comment>
<keyword evidence="2" id="KW-0560">Oxidoreductase</keyword>
<organism evidence="5 6">
    <name type="scientific">Roseiarcus fermentans</name>
    <dbReference type="NCBI Taxonomy" id="1473586"/>
    <lineage>
        <taxon>Bacteria</taxon>
        <taxon>Pseudomonadati</taxon>
        <taxon>Pseudomonadota</taxon>
        <taxon>Alphaproteobacteria</taxon>
        <taxon>Hyphomicrobiales</taxon>
        <taxon>Roseiarcaceae</taxon>
        <taxon>Roseiarcus</taxon>
    </lineage>
</organism>
<dbReference type="InterPro" id="IPR020904">
    <property type="entry name" value="Sc_DH/Rdtase_CS"/>
</dbReference>
<evidence type="ECO:0000256" key="1">
    <source>
        <dbReference type="ARBA" id="ARBA00006484"/>
    </source>
</evidence>
<dbReference type="InterPro" id="IPR057326">
    <property type="entry name" value="KR_dom"/>
</dbReference>
<dbReference type="PRINTS" id="PR00080">
    <property type="entry name" value="SDRFAMILY"/>
</dbReference>
<dbReference type="InterPro" id="IPR036291">
    <property type="entry name" value="NAD(P)-bd_dom_sf"/>
</dbReference>
<gene>
    <name evidence="5" type="ORF">DFR50_12535</name>
</gene>
<evidence type="ECO:0000256" key="3">
    <source>
        <dbReference type="RuleBase" id="RU000363"/>
    </source>
</evidence>
<dbReference type="EMBL" id="QNRK01000025">
    <property type="protein sequence ID" value="RBP08553.1"/>
    <property type="molecule type" value="Genomic_DNA"/>
</dbReference>
<dbReference type="PANTHER" id="PTHR43976">
    <property type="entry name" value="SHORT CHAIN DEHYDROGENASE"/>
    <property type="match status" value="1"/>
</dbReference>
<dbReference type="CDD" id="cd05374">
    <property type="entry name" value="17beta-HSD-like_SDR_c"/>
    <property type="match status" value="1"/>
</dbReference>
<dbReference type="GO" id="GO:0016491">
    <property type="term" value="F:oxidoreductase activity"/>
    <property type="evidence" value="ECO:0007669"/>
    <property type="project" value="UniProtKB-KW"/>
</dbReference>
<protein>
    <submittedName>
        <fullName evidence="5">Short-subunit dehydrogenase</fullName>
    </submittedName>
</protein>
<dbReference type="SUPFAM" id="SSF51735">
    <property type="entry name" value="NAD(P)-binding Rossmann-fold domains"/>
    <property type="match status" value="1"/>
</dbReference>
<dbReference type="Proteomes" id="UP000253529">
    <property type="component" value="Unassembled WGS sequence"/>
</dbReference>
<evidence type="ECO:0000259" key="4">
    <source>
        <dbReference type="SMART" id="SM00822"/>
    </source>
</evidence>
<dbReference type="SMART" id="SM00822">
    <property type="entry name" value="PKS_KR"/>
    <property type="match status" value="1"/>
</dbReference>
<dbReference type="PROSITE" id="PS00061">
    <property type="entry name" value="ADH_SHORT"/>
    <property type="match status" value="1"/>
</dbReference>
<accession>A0A366F1L3</accession>
<dbReference type="InterPro" id="IPR051911">
    <property type="entry name" value="SDR_oxidoreductase"/>
</dbReference>
<sequence>MSIAASKTFLITGVSSGLGRAFAEGALHAGHRVIGTVRKDADVEAFAALAPGRAHPLALDVTDFDAVPAAVADAERQAGAIDVLVNNAGYGHEGVLEESSMDDLQRQFAANVFGPVAMMKAVLPGMRERRRGHIVNVTSMGGFITMPGIAFYCGSKFALEGISEALGKELAGFGIRVTALAPGQFRTDWAGRSMQRTPRAIADYDAVMDPIRAARQAKSGKQPGDPAKAAQALLALVEAEDPPVRLFLGADALGLVEQKLETMKIELDAWDALSRSTSFEPD</sequence>
<evidence type="ECO:0000256" key="2">
    <source>
        <dbReference type="ARBA" id="ARBA00023002"/>
    </source>
</evidence>
<name>A0A366F1L3_9HYPH</name>
<reference evidence="5 6" key="1">
    <citation type="submission" date="2018-06" db="EMBL/GenBank/DDBJ databases">
        <title>Genomic Encyclopedia of Type Strains, Phase IV (KMG-IV): sequencing the most valuable type-strain genomes for metagenomic binning, comparative biology and taxonomic classification.</title>
        <authorList>
            <person name="Goeker M."/>
        </authorList>
    </citation>
    <scope>NUCLEOTIDE SEQUENCE [LARGE SCALE GENOMIC DNA]</scope>
    <source>
        <strain evidence="5 6">DSM 24875</strain>
    </source>
</reference>
<dbReference type="NCBIfam" id="NF004824">
    <property type="entry name" value="PRK06180.1"/>
    <property type="match status" value="1"/>
</dbReference>
<comment type="similarity">
    <text evidence="1 3">Belongs to the short-chain dehydrogenases/reductases (SDR) family.</text>
</comment>